<evidence type="ECO:0000256" key="11">
    <source>
        <dbReference type="SAM" id="MobiDB-lite"/>
    </source>
</evidence>
<dbReference type="SMART" id="SM00320">
    <property type="entry name" value="WD40"/>
    <property type="match status" value="4"/>
</dbReference>
<reference evidence="12 13" key="1">
    <citation type="journal article" date="2019" name="Sci. Rep.">
        <title>Comparative genomics of chytrid fungi reveal insights into the obligate biotrophic and pathogenic lifestyle of Synchytrium endobioticum.</title>
        <authorList>
            <person name="van de Vossenberg B.T.L.H."/>
            <person name="Warris S."/>
            <person name="Nguyen H.D.T."/>
            <person name="van Gent-Pelzer M.P.E."/>
            <person name="Joly D.L."/>
            <person name="van de Geest H.C."/>
            <person name="Bonants P.J.M."/>
            <person name="Smith D.S."/>
            <person name="Levesque C.A."/>
            <person name="van der Lee T.A.J."/>
        </authorList>
    </citation>
    <scope>NUCLEOTIDE SEQUENCE [LARGE SCALE GENOMIC DNA]</scope>
    <source>
        <strain evidence="12 13">JEL517</strain>
    </source>
</reference>
<evidence type="ECO:0000256" key="3">
    <source>
        <dbReference type="ARBA" id="ARBA00022574"/>
    </source>
</evidence>
<evidence type="ECO:0000256" key="6">
    <source>
        <dbReference type="ARBA" id="ARBA00022786"/>
    </source>
</evidence>
<comment type="similarity">
    <text evidence="2">Belongs to the WD repeat DDB2/WDR76 family.</text>
</comment>
<dbReference type="RefSeq" id="XP_031023096.1">
    <property type="nucleotide sequence ID" value="XM_031170955.1"/>
</dbReference>
<dbReference type="InterPro" id="IPR015943">
    <property type="entry name" value="WD40/YVTN_repeat-like_dom_sf"/>
</dbReference>
<keyword evidence="8" id="KW-0234">DNA repair</keyword>
<dbReference type="GO" id="GO:0006281">
    <property type="term" value="P:DNA repair"/>
    <property type="evidence" value="ECO:0007669"/>
    <property type="project" value="UniProtKB-KW"/>
</dbReference>
<evidence type="ECO:0000256" key="5">
    <source>
        <dbReference type="ARBA" id="ARBA00022763"/>
    </source>
</evidence>
<gene>
    <name evidence="12" type="ORF">SmJEL517_g05027</name>
</gene>
<sequence length="500" mass="56096">MAKKRAKSPDEDSDDADDASDEEVQIVTKKRKPQVKKEKEFKEPYPSTVHKVFTRLPATQRVSEREIWSPHAMQLWKKQLYVSRLERFRIARTAAFFDRRVTCIEWHPSYPNIVALASKGGDIVWFDAEGKDSSHRGYSFMSEPRRRERNADDDEEDLPPELPFLYGTGKGGSITAMRFHPNLPNFIFTSSIDGCVKRQDFEGRASAFFLDTMDREKWWTGLDITDRSLIVGKTTGEAAITDFDGGVLWSGKLHKGKIQHIEVHPTQPHIFVSAGNDKAVRIWDIRQLRQHPQDGAIVPLQTLPHNGNLNCATFSPVAPYTLLTTSQDSQIRLYSSDSSAGSTPLAILRHPHRPFQHITAIAASWHPSINGIFTIGRYPEDTGDRRTVDVYHYSDVTGNADIVSRMEDPRVTGIHCIAKFNKTGDTLSTCSGFTTYLWRHSDDKSLPTGRNRGNGGGGNDDDDDGDANERPNCGGKKKKPSGKAAVSKDFGRKNKKTVAR</sequence>
<evidence type="ECO:0000256" key="9">
    <source>
        <dbReference type="ARBA" id="ARBA00023242"/>
    </source>
</evidence>
<keyword evidence="3 10" id="KW-0853">WD repeat</keyword>
<dbReference type="Proteomes" id="UP000319731">
    <property type="component" value="Unassembled WGS sequence"/>
</dbReference>
<dbReference type="PROSITE" id="PS50082">
    <property type="entry name" value="WD_REPEATS_2"/>
    <property type="match status" value="1"/>
</dbReference>
<dbReference type="SUPFAM" id="SSF50978">
    <property type="entry name" value="WD40 repeat-like"/>
    <property type="match status" value="1"/>
</dbReference>
<evidence type="ECO:0000313" key="13">
    <source>
        <dbReference type="Proteomes" id="UP000319731"/>
    </source>
</evidence>
<evidence type="ECO:0000256" key="7">
    <source>
        <dbReference type="ARBA" id="ARBA00023125"/>
    </source>
</evidence>
<dbReference type="GO" id="GO:0005634">
    <property type="term" value="C:nucleus"/>
    <property type="evidence" value="ECO:0007669"/>
    <property type="project" value="UniProtKB-SubCell"/>
</dbReference>
<dbReference type="GO" id="GO:0009411">
    <property type="term" value="P:response to UV"/>
    <property type="evidence" value="ECO:0007669"/>
    <property type="project" value="TreeGrafter"/>
</dbReference>
<feature type="repeat" description="WD" evidence="10">
    <location>
        <begin position="251"/>
        <end position="286"/>
    </location>
</feature>
<evidence type="ECO:0000256" key="10">
    <source>
        <dbReference type="PROSITE-ProRule" id="PRU00221"/>
    </source>
</evidence>
<dbReference type="EMBL" id="QEAO01000040">
    <property type="protein sequence ID" value="TPX31737.1"/>
    <property type="molecule type" value="Genomic_DNA"/>
</dbReference>
<feature type="region of interest" description="Disordered" evidence="11">
    <location>
        <begin position="1"/>
        <end position="41"/>
    </location>
</feature>
<dbReference type="InterPro" id="IPR001680">
    <property type="entry name" value="WD40_rpt"/>
</dbReference>
<protein>
    <submittedName>
        <fullName evidence="12">Uncharacterized protein</fullName>
    </submittedName>
</protein>
<evidence type="ECO:0000256" key="4">
    <source>
        <dbReference type="ARBA" id="ARBA00022737"/>
    </source>
</evidence>
<keyword evidence="9" id="KW-0539">Nucleus</keyword>
<dbReference type="Pfam" id="PF00400">
    <property type="entry name" value="WD40"/>
    <property type="match status" value="2"/>
</dbReference>
<dbReference type="InterPro" id="IPR036322">
    <property type="entry name" value="WD40_repeat_dom_sf"/>
</dbReference>
<accession>A0A507BRH3</accession>
<proteinExistence type="inferred from homology"/>
<dbReference type="OrthoDB" id="9890280at2759"/>
<evidence type="ECO:0000313" key="12">
    <source>
        <dbReference type="EMBL" id="TPX31737.1"/>
    </source>
</evidence>
<keyword evidence="13" id="KW-1185">Reference proteome</keyword>
<dbReference type="PROSITE" id="PS50294">
    <property type="entry name" value="WD_REPEATS_REGION"/>
    <property type="match status" value="1"/>
</dbReference>
<dbReference type="GO" id="GO:0003684">
    <property type="term" value="F:damaged DNA binding"/>
    <property type="evidence" value="ECO:0007669"/>
    <property type="project" value="InterPro"/>
</dbReference>
<evidence type="ECO:0000256" key="1">
    <source>
        <dbReference type="ARBA" id="ARBA00004123"/>
    </source>
</evidence>
<dbReference type="InterPro" id="IPR033312">
    <property type="entry name" value="DDB2"/>
</dbReference>
<dbReference type="GeneID" id="42006252"/>
<dbReference type="AlphaFoldDB" id="A0A507BRH3"/>
<comment type="caution">
    <text evidence="12">The sequence shown here is derived from an EMBL/GenBank/DDBJ whole genome shotgun (WGS) entry which is preliminary data.</text>
</comment>
<dbReference type="GO" id="GO:0080008">
    <property type="term" value="C:Cul4-RING E3 ubiquitin ligase complex"/>
    <property type="evidence" value="ECO:0007669"/>
    <property type="project" value="InterPro"/>
</dbReference>
<feature type="region of interest" description="Disordered" evidence="11">
    <location>
        <begin position="441"/>
        <end position="500"/>
    </location>
</feature>
<dbReference type="STRING" id="1806994.A0A507BRH3"/>
<keyword evidence="5" id="KW-0227">DNA damage</keyword>
<dbReference type="PANTHER" id="PTHR15169">
    <property type="entry name" value="DAMAGE-SPECIFIC DNA BINDING PROTEIN 2"/>
    <property type="match status" value="1"/>
</dbReference>
<keyword evidence="7" id="KW-0238">DNA-binding</keyword>
<evidence type="ECO:0000256" key="8">
    <source>
        <dbReference type="ARBA" id="ARBA00023204"/>
    </source>
</evidence>
<comment type="subcellular location">
    <subcellularLocation>
        <location evidence="1">Nucleus</location>
    </subcellularLocation>
</comment>
<keyword evidence="4" id="KW-0677">Repeat</keyword>
<dbReference type="Gene3D" id="2.130.10.10">
    <property type="entry name" value="YVTN repeat-like/Quinoprotein amine dehydrogenase"/>
    <property type="match status" value="1"/>
</dbReference>
<name>A0A507BRH3_9FUNG</name>
<organism evidence="12 13">
    <name type="scientific">Synchytrium microbalum</name>
    <dbReference type="NCBI Taxonomy" id="1806994"/>
    <lineage>
        <taxon>Eukaryota</taxon>
        <taxon>Fungi</taxon>
        <taxon>Fungi incertae sedis</taxon>
        <taxon>Chytridiomycota</taxon>
        <taxon>Chytridiomycota incertae sedis</taxon>
        <taxon>Chytridiomycetes</taxon>
        <taxon>Synchytriales</taxon>
        <taxon>Synchytriaceae</taxon>
        <taxon>Synchytrium</taxon>
    </lineage>
</organism>
<feature type="compositionally biased region" description="Acidic residues" evidence="11">
    <location>
        <begin position="11"/>
        <end position="24"/>
    </location>
</feature>
<keyword evidence="6" id="KW-0833">Ubl conjugation pathway</keyword>
<evidence type="ECO:0000256" key="2">
    <source>
        <dbReference type="ARBA" id="ARBA00005434"/>
    </source>
</evidence>
<dbReference type="PANTHER" id="PTHR15169:SF0">
    <property type="entry name" value="DNA DAMAGE-BINDING PROTEIN 2"/>
    <property type="match status" value="1"/>
</dbReference>
<feature type="region of interest" description="Disordered" evidence="11">
    <location>
        <begin position="133"/>
        <end position="159"/>
    </location>
</feature>